<reference evidence="2 3" key="1">
    <citation type="submission" date="2016-11" db="EMBL/GenBank/DDBJ databases">
        <title>Mixed transmission modes and dynamic genome evolution in an obligate animal-bacterial symbiosis.</title>
        <authorList>
            <person name="Russell S.L."/>
            <person name="Corbett-Detig R.B."/>
            <person name="Cavanaugh C.M."/>
        </authorList>
    </citation>
    <scope>NUCLEOTIDE SEQUENCE [LARGE SCALE GENOMIC DNA]</scope>
    <source>
        <strain evidence="2">Se-Cadez</strain>
    </source>
</reference>
<feature type="signal peptide" evidence="1">
    <location>
        <begin position="1"/>
        <end position="26"/>
    </location>
</feature>
<proteinExistence type="predicted"/>
<dbReference type="RefSeq" id="WP_078487006.1">
    <property type="nucleotide sequence ID" value="NZ_MPRJ01000035.1"/>
</dbReference>
<comment type="caution">
    <text evidence="2">The sequence shown here is derived from an EMBL/GenBank/DDBJ whole genome shotgun (WGS) entry which is preliminary data.</text>
</comment>
<evidence type="ECO:0000313" key="2">
    <source>
        <dbReference type="EMBL" id="OOZ36540.1"/>
    </source>
</evidence>
<organism evidence="2 3">
    <name type="scientific">Solemya velesiana gill symbiont</name>
    <dbReference type="NCBI Taxonomy" id="1918948"/>
    <lineage>
        <taxon>Bacteria</taxon>
        <taxon>Pseudomonadati</taxon>
        <taxon>Pseudomonadota</taxon>
        <taxon>Gammaproteobacteria</taxon>
        <taxon>sulfur-oxidizing symbionts</taxon>
    </lineage>
</organism>
<dbReference type="AlphaFoldDB" id="A0A1T2KUY2"/>
<protein>
    <recommendedName>
        <fullName evidence="4">Sulfur globule protein CV1</fullName>
    </recommendedName>
</protein>
<evidence type="ECO:0008006" key="4">
    <source>
        <dbReference type="Google" id="ProtNLM"/>
    </source>
</evidence>
<keyword evidence="1" id="KW-0732">Signal</keyword>
<dbReference type="EMBL" id="MPRJ01000035">
    <property type="protein sequence ID" value="OOZ36540.1"/>
    <property type="molecule type" value="Genomic_DNA"/>
</dbReference>
<feature type="chain" id="PRO_5012730041" description="Sulfur globule protein CV1" evidence="1">
    <location>
        <begin position="27"/>
        <end position="98"/>
    </location>
</feature>
<evidence type="ECO:0000313" key="3">
    <source>
        <dbReference type="Proteomes" id="UP000190896"/>
    </source>
</evidence>
<accession>A0A1T2KUY2</accession>
<gene>
    <name evidence="2" type="ORF">BOW51_06685</name>
</gene>
<keyword evidence="3" id="KW-1185">Reference proteome</keyword>
<evidence type="ECO:0000256" key="1">
    <source>
        <dbReference type="SAM" id="SignalP"/>
    </source>
</evidence>
<dbReference type="Proteomes" id="UP000190896">
    <property type="component" value="Unassembled WGS sequence"/>
</dbReference>
<sequence length="98" mass="10863">MRTARKLLTALTVAGLVALPASNAGAWWGFGDGWGGIGFSFGFGGGGWGRSLYNPWYGYHPYHYGYYPYYSYYNANPLNRLYTPYAIAQVPVDTSTDK</sequence>
<name>A0A1T2KUY2_9GAMM</name>